<evidence type="ECO:0000313" key="5">
    <source>
        <dbReference type="RefSeq" id="XP_002734454.1"/>
    </source>
</evidence>
<keyword evidence="4" id="KW-1185">Reference proteome</keyword>
<dbReference type="Gene3D" id="3.10.100.10">
    <property type="entry name" value="Mannose-Binding Protein A, subunit A"/>
    <property type="match status" value="1"/>
</dbReference>
<name>A0ABM0GPH7_SACKO</name>
<dbReference type="PANTHER" id="PTHR13802">
    <property type="entry name" value="MUCIN 4-RELATED"/>
    <property type="match status" value="1"/>
</dbReference>
<dbReference type="InterPro" id="IPR051495">
    <property type="entry name" value="Epithelial_Barrier/Signaling"/>
</dbReference>
<feature type="signal peptide" evidence="1">
    <location>
        <begin position="1"/>
        <end position="22"/>
    </location>
</feature>
<feature type="chain" id="PRO_5045626190" evidence="1">
    <location>
        <begin position="23"/>
        <end position="572"/>
    </location>
</feature>
<dbReference type="SMART" id="SM00539">
    <property type="entry name" value="NIDO"/>
    <property type="match status" value="1"/>
</dbReference>
<organism evidence="4 5">
    <name type="scientific">Saccoglossus kowalevskii</name>
    <name type="common">Acorn worm</name>
    <dbReference type="NCBI Taxonomy" id="10224"/>
    <lineage>
        <taxon>Eukaryota</taxon>
        <taxon>Metazoa</taxon>
        <taxon>Hemichordata</taxon>
        <taxon>Enteropneusta</taxon>
        <taxon>Harrimaniidae</taxon>
        <taxon>Saccoglossus</taxon>
    </lineage>
</organism>
<dbReference type="InterPro" id="IPR016187">
    <property type="entry name" value="CTDL_fold"/>
</dbReference>
<reference evidence="5" key="1">
    <citation type="submission" date="2025-08" db="UniProtKB">
        <authorList>
            <consortium name="RefSeq"/>
        </authorList>
    </citation>
    <scope>IDENTIFICATION</scope>
    <source>
        <tissue evidence="5">Testes</tissue>
    </source>
</reference>
<dbReference type="InterPro" id="IPR016186">
    <property type="entry name" value="C-type_lectin-like/link_sf"/>
</dbReference>
<evidence type="ECO:0000256" key="1">
    <source>
        <dbReference type="SAM" id="SignalP"/>
    </source>
</evidence>
<evidence type="ECO:0000259" key="2">
    <source>
        <dbReference type="PROSITE" id="PS50041"/>
    </source>
</evidence>
<dbReference type="RefSeq" id="XP_002734454.1">
    <property type="nucleotide sequence ID" value="XM_002734408.2"/>
</dbReference>
<feature type="domain" description="NIDO" evidence="3">
    <location>
        <begin position="256"/>
        <end position="407"/>
    </location>
</feature>
<proteinExistence type="predicted"/>
<dbReference type="PANTHER" id="PTHR13802:SF59">
    <property type="entry name" value="SUSHI DOMAIN-CONTAINING PROTEIN 2"/>
    <property type="match status" value="1"/>
</dbReference>
<gene>
    <name evidence="5" type="primary">LOC100367616</name>
</gene>
<feature type="domain" description="C-type lectin" evidence="2">
    <location>
        <begin position="427"/>
        <end position="550"/>
    </location>
</feature>
<dbReference type="InterPro" id="IPR001304">
    <property type="entry name" value="C-type_lectin-like"/>
</dbReference>
<dbReference type="GeneID" id="100367616"/>
<accession>A0ABM0GPH7</accession>
<dbReference type="CDD" id="cd00037">
    <property type="entry name" value="CLECT"/>
    <property type="match status" value="1"/>
</dbReference>
<dbReference type="InterPro" id="IPR003886">
    <property type="entry name" value="NIDO_dom"/>
</dbReference>
<dbReference type="Pfam" id="PF06119">
    <property type="entry name" value="NIDO"/>
    <property type="match status" value="1"/>
</dbReference>
<protein>
    <submittedName>
        <fullName evidence="5">Uncharacterized protein LOC100367616</fullName>
    </submittedName>
</protein>
<dbReference type="Pfam" id="PF00059">
    <property type="entry name" value="Lectin_C"/>
    <property type="match status" value="1"/>
</dbReference>
<dbReference type="PROSITE" id="PS50041">
    <property type="entry name" value="C_TYPE_LECTIN_2"/>
    <property type="match status" value="1"/>
</dbReference>
<dbReference type="Proteomes" id="UP000694865">
    <property type="component" value="Unplaced"/>
</dbReference>
<dbReference type="SMART" id="SM00034">
    <property type="entry name" value="CLECT"/>
    <property type="match status" value="1"/>
</dbReference>
<evidence type="ECO:0000259" key="3">
    <source>
        <dbReference type="PROSITE" id="PS51220"/>
    </source>
</evidence>
<keyword evidence="1" id="KW-0732">Signal</keyword>
<dbReference type="PROSITE" id="PS51220">
    <property type="entry name" value="NIDO"/>
    <property type="match status" value="1"/>
</dbReference>
<evidence type="ECO:0000313" key="4">
    <source>
        <dbReference type="Proteomes" id="UP000694865"/>
    </source>
</evidence>
<sequence length="572" mass="65498">MKLQVVFLKLLALFATISSVCGDTGGLTQEDYDFILQYVTHSGGFWGNLADYINVVRNIVSDFDTYPVTVKASLVGAAVIESLTTDVTDLINDANSTWAEACYLYMNSELNANVSYGYKSRHCEVLFAYGGTVDEIQPRDYFYPPYDAYNSYGYDPRTDYHGHYEWESHSKYNPCSYDYRLFYPYGLKFGDNKNFINDEQSTGQIQISQPFPLFGTKYNLLRVNTNGVISVKKHKYTYRDFPAEFPFTDQTPMIAPFWGDVSTIFGGNVYWRESTDPIIIARALRDLKSYSCNSVDINVNWVFIATWDNTARSKEYWYDDENERNTFQAVLITDGEQSFTIFNYGDINWTTGTMRRKGGIPAEVGFNAGDGVSFYKLAASMKPEIVNIRETSNVGILGRYAFKTDRENIEEMCCAHGGSESCFAVRLQYYCYEIHTEEVTWATAANHCNSIDSDSYLARLDTQEKFHKVRKFIYDNGLDDRVRKGFWIGLSDRVSEGTFKWEKGPHLGPNSFTRWAPGQPNNNYQGDHVNGQDCVQLWKKSYLQWDDDYCGDNPDGKIRKKGYVCQYDCEGA</sequence>
<dbReference type="SUPFAM" id="SSF56436">
    <property type="entry name" value="C-type lectin-like"/>
    <property type="match status" value="1"/>
</dbReference>